<dbReference type="Proteomes" id="UP000199125">
    <property type="component" value="Unassembled WGS sequence"/>
</dbReference>
<sequence>MTNLIAAVLALMILALLALDAAVLNWELSLFLGRQTLALIELVSFWR</sequence>
<name>A0A1H6KDL2_9RHOB</name>
<dbReference type="STRING" id="65735.SAMN04488075_0896"/>
<protein>
    <recommendedName>
        <fullName evidence="3">Glyceraldehyde-3-phosphate dehydrogenase</fullName>
    </recommendedName>
</protein>
<reference evidence="2" key="1">
    <citation type="submission" date="2016-10" db="EMBL/GenBank/DDBJ databases">
        <authorList>
            <person name="Varghese N."/>
            <person name="Submissions S."/>
        </authorList>
    </citation>
    <scope>NUCLEOTIDE SEQUENCE [LARGE SCALE GENOMIC DNA]</scope>
    <source>
        <strain evidence="2">DSM 11593</strain>
    </source>
</reference>
<evidence type="ECO:0008006" key="3">
    <source>
        <dbReference type="Google" id="ProtNLM"/>
    </source>
</evidence>
<gene>
    <name evidence="1" type="ORF">SAMN04488075_0896</name>
</gene>
<dbReference type="EMBL" id="FNXG01000001">
    <property type="protein sequence ID" value="SEH70689.1"/>
    <property type="molecule type" value="Genomic_DNA"/>
</dbReference>
<proteinExistence type="predicted"/>
<dbReference type="AlphaFoldDB" id="A0A1H6KDL2"/>
<keyword evidence="2" id="KW-1185">Reference proteome</keyword>
<accession>A0A1H6KDL2</accession>
<dbReference type="RefSeq" id="WP_177172477.1">
    <property type="nucleotide sequence ID" value="NZ_FNXG01000001.1"/>
</dbReference>
<evidence type="ECO:0000313" key="2">
    <source>
        <dbReference type="Proteomes" id="UP000199125"/>
    </source>
</evidence>
<organism evidence="1 2">
    <name type="scientific">Paracoccus alkenifer</name>
    <dbReference type="NCBI Taxonomy" id="65735"/>
    <lineage>
        <taxon>Bacteria</taxon>
        <taxon>Pseudomonadati</taxon>
        <taxon>Pseudomonadota</taxon>
        <taxon>Alphaproteobacteria</taxon>
        <taxon>Rhodobacterales</taxon>
        <taxon>Paracoccaceae</taxon>
        <taxon>Paracoccus</taxon>
    </lineage>
</organism>
<evidence type="ECO:0000313" key="1">
    <source>
        <dbReference type="EMBL" id="SEH70689.1"/>
    </source>
</evidence>